<name>A0ABP9Q7K2_9PSEU</name>
<evidence type="ECO:0000313" key="3">
    <source>
        <dbReference type="Proteomes" id="UP001428817"/>
    </source>
</evidence>
<evidence type="ECO:0000259" key="1">
    <source>
        <dbReference type="Pfam" id="PF01841"/>
    </source>
</evidence>
<reference evidence="3" key="1">
    <citation type="journal article" date="2019" name="Int. J. Syst. Evol. Microbiol.">
        <title>The Global Catalogue of Microorganisms (GCM) 10K type strain sequencing project: providing services to taxonomists for standard genome sequencing and annotation.</title>
        <authorList>
            <consortium name="The Broad Institute Genomics Platform"/>
            <consortium name="The Broad Institute Genome Sequencing Center for Infectious Disease"/>
            <person name="Wu L."/>
            <person name="Ma J."/>
        </authorList>
    </citation>
    <scope>NUCLEOTIDE SEQUENCE [LARGE SCALE GENOMIC DNA]</scope>
    <source>
        <strain evidence="3">JCM 18303</strain>
    </source>
</reference>
<evidence type="ECO:0000313" key="2">
    <source>
        <dbReference type="EMBL" id="GAA5157960.1"/>
    </source>
</evidence>
<dbReference type="Proteomes" id="UP001428817">
    <property type="component" value="Unassembled WGS sequence"/>
</dbReference>
<dbReference type="InterPro" id="IPR002931">
    <property type="entry name" value="Transglutaminase-like"/>
</dbReference>
<dbReference type="Pfam" id="PF01841">
    <property type="entry name" value="Transglut_core"/>
    <property type="match status" value="1"/>
</dbReference>
<dbReference type="RefSeq" id="WP_345702915.1">
    <property type="nucleotide sequence ID" value="NZ_BAABJP010000015.1"/>
</dbReference>
<feature type="domain" description="Transglutaminase-like" evidence="1">
    <location>
        <begin position="93"/>
        <end position="130"/>
    </location>
</feature>
<accession>A0ABP9Q7K2</accession>
<organism evidence="2 3">
    <name type="scientific">Pseudonocardia eucalypti</name>
    <dbReference type="NCBI Taxonomy" id="648755"/>
    <lineage>
        <taxon>Bacteria</taxon>
        <taxon>Bacillati</taxon>
        <taxon>Actinomycetota</taxon>
        <taxon>Actinomycetes</taxon>
        <taxon>Pseudonocardiales</taxon>
        <taxon>Pseudonocardiaceae</taxon>
        <taxon>Pseudonocardia</taxon>
    </lineage>
</organism>
<proteinExistence type="predicted"/>
<keyword evidence="3" id="KW-1185">Reference proteome</keyword>
<dbReference type="SUPFAM" id="SSF54001">
    <property type="entry name" value="Cysteine proteinases"/>
    <property type="match status" value="1"/>
</dbReference>
<protein>
    <recommendedName>
        <fullName evidence="1">Transglutaminase-like domain-containing protein</fullName>
    </recommendedName>
</protein>
<dbReference type="EMBL" id="BAABJP010000015">
    <property type="protein sequence ID" value="GAA5157960.1"/>
    <property type="molecule type" value="Genomic_DNA"/>
</dbReference>
<sequence>MMFSELADGERELYVSQSVFSGPNELAGHYADLPADPAALAGIVRNLLFHRMEEEIFGYRIPERWRHEDAETRYVDDIPRIVLARDGRPLDRARELSARFVGICSDFSLLYCSMLRHVGIPARVRNGFANYFGSDGFNFDPDTFGLPPEEGGLVGDWFVAGNVRTPGTVLTRPLYRPEREVTPR</sequence>
<comment type="caution">
    <text evidence="2">The sequence shown here is derived from an EMBL/GenBank/DDBJ whole genome shotgun (WGS) entry which is preliminary data.</text>
</comment>
<gene>
    <name evidence="2" type="ORF">GCM10023321_36980</name>
</gene>
<dbReference type="InterPro" id="IPR038765">
    <property type="entry name" value="Papain-like_cys_pep_sf"/>
</dbReference>
<dbReference type="Gene3D" id="3.10.620.30">
    <property type="match status" value="1"/>
</dbReference>